<organism evidence="1 2">
    <name type="scientific">Physcomitrium patens</name>
    <name type="common">Spreading-leaved earth moss</name>
    <name type="synonym">Physcomitrella patens</name>
    <dbReference type="NCBI Taxonomy" id="3218"/>
    <lineage>
        <taxon>Eukaryota</taxon>
        <taxon>Viridiplantae</taxon>
        <taxon>Streptophyta</taxon>
        <taxon>Embryophyta</taxon>
        <taxon>Bryophyta</taxon>
        <taxon>Bryophytina</taxon>
        <taxon>Bryopsida</taxon>
        <taxon>Funariidae</taxon>
        <taxon>Funariales</taxon>
        <taxon>Funariaceae</taxon>
        <taxon>Physcomitrium</taxon>
    </lineage>
</organism>
<dbReference type="EnsemblPlants" id="Pp3c21_3760V3.2">
    <property type="protein sequence ID" value="Pp3c21_3760V3.2"/>
    <property type="gene ID" value="Pp3c21_3760"/>
</dbReference>
<name>A0A7I4C6B0_PHYPA</name>
<dbReference type="InterPro" id="IPR006461">
    <property type="entry name" value="PLAC_motif_containing"/>
</dbReference>
<dbReference type="InParanoid" id="A0A7I4C6B0"/>
<reference evidence="1 2" key="2">
    <citation type="journal article" date="2018" name="Plant J.">
        <title>The Physcomitrella patens chromosome-scale assembly reveals moss genome structure and evolution.</title>
        <authorList>
            <person name="Lang D."/>
            <person name="Ullrich K.K."/>
            <person name="Murat F."/>
            <person name="Fuchs J."/>
            <person name="Jenkins J."/>
            <person name="Haas F.B."/>
            <person name="Piednoel M."/>
            <person name="Gundlach H."/>
            <person name="Van Bel M."/>
            <person name="Meyberg R."/>
            <person name="Vives C."/>
            <person name="Morata J."/>
            <person name="Symeonidi A."/>
            <person name="Hiss M."/>
            <person name="Muchero W."/>
            <person name="Kamisugi Y."/>
            <person name="Saleh O."/>
            <person name="Blanc G."/>
            <person name="Decker E.L."/>
            <person name="van Gessel N."/>
            <person name="Grimwood J."/>
            <person name="Hayes R.D."/>
            <person name="Graham S.W."/>
            <person name="Gunter L.E."/>
            <person name="McDaniel S.F."/>
            <person name="Hoernstein S.N.W."/>
            <person name="Larsson A."/>
            <person name="Li F.W."/>
            <person name="Perroud P.F."/>
            <person name="Phillips J."/>
            <person name="Ranjan P."/>
            <person name="Rokshar D.S."/>
            <person name="Rothfels C.J."/>
            <person name="Schneider L."/>
            <person name="Shu S."/>
            <person name="Stevenson D.W."/>
            <person name="Thummler F."/>
            <person name="Tillich M."/>
            <person name="Villarreal Aguilar J.C."/>
            <person name="Widiez T."/>
            <person name="Wong G.K."/>
            <person name="Wymore A."/>
            <person name="Zhang Y."/>
            <person name="Zimmer A.D."/>
            <person name="Quatrano R.S."/>
            <person name="Mayer K.F.X."/>
            <person name="Goodstein D."/>
            <person name="Casacuberta J.M."/>
            <person name="Vandepoele K."/>
            <person name="Reski R."/>
            <person name="Cuming A.C."/>
            <person name="Tuskan G.A."/>
            <person name="Maumus F."/>
            <person name="Salse J."/>
            <person name="Schmutz J."/>
            <person name="Rensing S.A."/>
        </authorList>
    </citation>
    <scope>NUCLEOTIDE SEQUENCE [LARGE SCALE GENOMIC DNA]</scope>
    <source>
        <strain evidence="1 2">cv. Gransden 2004</strain>
    </source>
</reference>
<dbReference type="Pfam" id="PF04749">
    <property type="entry name" value="PLAC8"/>
    <property type="match status" value="1"/>
</dbReference>
<dbReference type="NCBIfam" id="TIGR01571">
    <property type="entry name" value="A_thal_Cys_rich"/>
    <property type="match status" value="1"/>
</dbReference>
<dbReference type="OMA" id="MIPPNEQ"/>
<keyword evidence="2" id="KW-1185">Reference proteome</keyword>
<sequence length="227" mass="24776">MREEFVKMSSMEEQVLAEQEALLAECKLYKGEKEPETKEVKTEDEAAVVDGLPVASTVLGAPVSRSDWSTGLLCCFGNGGEHFTSDLQVCVLGTFAPCVLYGSNMERLYPGEEGAFLYHCMMYTCLSLGGSLLVDVNLAPFMSVGSRMDLRRKYNLPSAGGCCFGGTCDQESGVGCATVCDVLTHFLCHNCALCQEGRELRRRTLSPSYQPYMPMAPPVVQSMTPQM</sequence>
<dbReference type="GeneID" id="112274501"/>
<reference evidence="1" key="3">
    <citation type="submission" date="2020-12" db="UniProtKB">
        <authorList>
            <consortium name="EnsemblPlants"/>
        </authorList>
    </citation>
    <scope>IDENTIFICATION</scope>
</reference>
<accession>A0A7I4C6B0</accession>
<dbReference type="AlphaFoldDB" id="A0A7I4C6B0"/>
<gene>
    <name evidence="1" type="primary">LOC112274501</name>
</gene>
<dbReference type="FunCoup" id="A0A7I4C6B0">
    <property type="interactions" value="190"/>
</dbReference>
<evidence type="ECO:0008006" key="3">
    <source>
        <dbReference type="Google" id="ProtNLM"/>
    </source>
</evidence>
<evidence type="ECO:0000313" key="1">
    <source>
        <dbReference type="EnsemblPlants" id="Pp3c21_3760V3.2"/>
    </source>
</evidence>
<proteinExistence type="predicted"/>
<dbReference type="RefSeq" id="XP_024359840.1">
    <property type="nucleotide sequence ID" value="XM_024504072.2"/>
</dbReference>
<dbReference type="PANTHER" id="PTHR15907">
    <property type="entry name" value="DUF614 FAMILY PROTEIN-RELATED"/>
    <property type="match status" value="1"/>
</dbReference>
<reference evidence="1 2" key="1">
    <citation type="journal article" date="2008" name="Science">
        <title>The Physcomitrella genome reveals evolutionary insights into the conquest of land by plants.</title>
        <authorList>
            <person name="Rensing S."/>
            <person name="Lang D."/>
            <person name="Zimmer A."/>
            <person name="Terry A."/>
            <person name="Salamov A."/>
            <person name="Shapiro H."/>
            <person name="Nishiyama T."/>
            <person name="Perroud P.-F."/>
            <person name="Lindquist E."/>
            <person name="Kamisugi Y."/>
            <person name="Tanahashi T."/>
            <person name="Sakakibara K."/>
            <person name="Fujita T."/>
            <person name="Oishi K."/>
            <person name="Shin-I T."/>
            <person name="Kuroki Y."/>
            <person name="Toyoda A."/>
            <person name="Suzuki Y."/>
            <person name="Hashimoto A."/>
            <person name="Yamaguchi K."/>
            <person name="Sugano A."/>
            <person name="Kohara Y."/>
            <person name="Fujiyama A."/>
            <person name="Anterola A."/>
            <person name="Aoki S."/>
            <person name="Ashton N."/>
            <person name="Barbazuk W.B."/>
            <person name="Barker E."/>
            <person name="Bennetzen J."/>
            <person name="Bezanilla M."/>
            <person name="Blankenship R."/>
            <person name="Cho S.H."/>
            <person name="Dutcher S."/>
            <person name="Estelle M."/>
            <person name="Fawcett J.A."/>
            <person name="Gundlach H."/>
            <person name="Hanada K."/>
            <person name="Heyl A."/>
            <person name="Hicks K.A."/>
            <person name="Hugh J."/>
            <person name="Lohr M."/>
            <person name="Mayer K."/>
            <person name="Melkozernov A."/>
            <person name="Murata T."/>
            <person name="Nelson D."/>
            <person name="Pils B."/>
            <person name="Prigge M."/>
            <person name="Reiss B."/>
            <person name="Renner T."/>
            <person name="Rombauts S."/>
            <person name="Rushton P."/>
            <person name="Sanderfoot A."/>
            <person name="Schween G."/>
            <person name="Shiu S.-H."/>
            <person name="Stueber K."/>
            <person name="Theodoulou F.L."/>
            <person name="Tu H."/>
            <person name="Van de Peer Y."/>
            <person name="Verrier P.J."/>
            <person name="Waters E."/>
            <person name="Wood A."/>
            <person name="Yang L."/>
            <person name="Cove D."/>
            <person name="Cuming A."/>
            <person name="Hasebe M."/>
            <person name="Lucas S."/>
            <person name="Mishler D.B."/>
            <person name="Reski R."/>
            <person name="Grigoriev I."/>
            <person name="Quatrano R.S."/>
            <person name="Boore J.L."/>
        </authorList>
    </citation>
    <scope>NUCLEOTIDE SEQUENCE [LARGE SCALE GENOMIC DNA]</scope>
    <source>
        <strain evidence="1 2">cv. Gransden 2004</strain>
    </source>
</reference>
<dbReference type="OrthoDB" id="1045822at2759"/>
<dbReference type="Gramene" id="Pp3c21_3760V3.2">
    <property type="protein sequence ID" value="Pp3c21_3760V3.2"/>
    <property type="gene ID" value="Pp3c21_3760"/>
</dbReference>
<evidence type="ECO:0000313" key="2">
    <source>
        <dbReference type="Proteomes" id="UP000006727"/>
    </source>
</evidence>
<protein>
    <recommendedName>
        <fullName evidence="3">PLAC8 family protein</fullName>
    </recommendedName>
</protein>
<dbReference type="EMBL" id="ABEU02000021">
    <property type="status" value="NOT_ANNOTATED_CDS"/>
    <property type="molecule type" value="Genomic_DNA"/>
</dbReference>
<dbReference type="Proteomes" id="UP000006727">
    <property type="component" value="Chromosome 21"/>
</dbReference>
<dbReference type="KEGG" id="ppp:112274501"/>